<dbReference type="CDD" id="cd00090">
    <property type="entry name" value="HTH_ARSR"/>
    <property type="match status" value="1"/>
</dbReference>
<dbReference type="NCBIfam" id="NF040974">
    <property type="entry name" value="RepABC_RepC"/>
    <property type="match status" value="1"/>
</dbReference>
<sequence length="403" mass="43275">MIEHISTTPFGRRSLSLAMVAGQMAADSCAPGASTNKWQVFRAVCEAKGLLGASDRALAVLNALLSFHPDTDLVEGEGLVVFPSNTQLALRAHGMAPATLRRHLAVLVDCGLVVRRDSPNGKRYARKGYDGAIEQAFGFDLTPLLARAKEFERLAEAVRSERRALLLVRERITILRRDIAKMIAFGLEEGIAADWQRLHLEYRGIAATIPRTASRLELEPIAEDLALLAQEVRKTLESHVKTEETSANESHFERHIQNSNTHPHEFEPGLEKGQGTAAAVKLEAKSQPPTGYPLGMVLRACPDIADYARNGISGWADLVETANLVRGALGVSPDAWNQACEAMGAVDAAIMVAAMLQKGEAISSPGGYLRSLTAKACAGEFSIGPVLMALLRGRGGAAQTRAG</sequence>
<dbReference type="GO" id="GO:0006355">
    <property type="term" value="P:regulation of DNA-templated transcription"/>
    <property type="evidence" value="ECO:0007669"/>
    <property type="project" value="UniProtKB-ARBA"/>
</dbReference>
<name>A0A8E1WKE3_9HYPH</name>
<dbReference type="SUPFAM" id="SSF46785">
    <property type="entry name" value="Winged helix' DNA-binding domain"/>
    <property type="match status" value="1"/>
</dbReference>
<reference evidence="3 4" key="1">
    <citation type="submission" date="2020-08" db="EMBL/GenBank/DDBJ databases">
        <title>Genomic Encyclopedia of Type Strains, Phase IV (KMG-IV): sequencing the most valuable type-strain genomes for metagenomic binning, comparative biology and taxonomic classification.</title>
        <authorList>
            <person name="Goeker M."/>
        </authorList>
    </citation>
    <scope>NUCLEOTIDE SEQUENCE [LARGE SCALE GENOMIC DNA]</scope>
    <source>
        <strain evidence="3 4">DSM 17454</strain>
    </source>
</reference>
<evidence type="ECO:0000259" key="2">
    <source>
        <dbReference type="Pfam" id="PF11800"/>
    </source>
</evidence>
<proteinExistence type="predicted"/>
<dbReference type="InterPro" id="IPR036390">
    <property type="entry name" value="WH_DNA-bd_sf"/>
</dbReference>
<dbReference type="Pfam" id="PF03428">
    <property type="entry name" value="RP-C"/>
    <property type="match status" value="1"/>
</dbReference>
<accession>A0A8E1WKE3</accession>
<dbReference type="InterPro" id="IPR021760">
    <property type="entry name" value="RepC_C"/>
</dbReference>
<dbReference type="InterPro" id="IPR005090">
    <property type="entry name" value="RepC_N"/>
</dbReference>
<dbReference type="EMBL" id="JACHGI010000024">
    <property type="protein sequence ID" value="MBB6470177.1"/>
    <property type="molecule type" value="Genomic_DNA"/>
</dbReference>
<evidence type="ECO:0000313" key="3">
    <source>
        <dbReference type="EMBL" id="MBB6470177.1"/>
    </source>
</evidence>
<feature type="domain" description="Plasmid replication protein C C-terminal" evidence="2">
    <location>
        <begin position="293"/>
        <end position="392"/>
    </location>
</feature>
<organism evidence="3 4">
    <name type="scientific">Aminobacter carboxidus</name>
    <dbReference type="NCBI Taxonomy" id="376165"/>
    <lineage>
        <taxon>Bacteria</taxon>
        <taxon>Pseudomonadati</taxon>
        <taxon>Pseudomonadota</taxon>
        <taxon>Alphaproteobacteria</taxon>
        <taxon>Hyphomicrobiales</taxon>
        <taxon>Phyllobacteriaceae</taxon>
        <taxon>Aminobacter</taxon>
    </lineage>
</organism>
<dbReference type="InterPro" id="IPR047611">
    <property type="entry name" value="RepABC_RepC"/>
</dbReference>
<dbReference type="Pfam" id="PF11800">
    <property type="entry name" value="RP-C_C"/>
    <property type="match status" value="1"/>
</dbReference>
<dbReference type="AlphaFoldDB" id="A0A8E1WKE3"/>
<comment type="caution">
    <text evidence="3">The sequence shown here is derived from an EMBL/GenBank/DDBJ whole genome shotgun (WGS) entry which is preliminary data.</text>
</comment>
<gene>
    <name evidence="3" type="ORF">HNQ96_006071</name>
</gene>
<dbReference type="RefSeq" id="WP_184774170.1">
    <property type="nucleotide sequence ID" value="NZ_JACHGI010000024.1"/>
</dbReference>
<protein>
    <submittedName>
        <fullName evidence="3">Replication initiation protein RepC</fullName>
    </submittedName>
</protein>
<dbReference type="InterPro" id="IPR011991">
    <property type="entry name" value="ArsR-like_HTH"/>
</dbReference>
<feature type="domain" description="Plasmid replication protein C N-terminal" evidence="1">
    <location>
        <begin position="13"/>
        <end position="185"/>
    </location>
</feature>
<evidence type="ECO:0000313" key="4">
    <source>
        <dbReference type="Proteomes" id="UP000532373"/>
    </source>
</evidence>
<dbReference type="Proteomes" id="UP000532373">
    <property type="component" value="Unassembled WGS sequence"/>
</dbReference>
<dbReference type="NCBIfam" id="NF010396">
    <property type="entry name" value="PRK13824.1"/>
    <property type="match status" value="1"/>
</dbReference>
<evidence type="ECO:0000259" key="1">
    <source>
        <dbReference type="Pfam" id="PF03428"/>
    </source>
</evidence>